<feature type="region of interest" description="Disordered" evidence="1">
    <location>
        <begin position="752"/>
        <end position="772"/>
    </location>
</feature>
<evidence type="ECO:0000256" key="1">
    <source>
        <dbReference type="SAM" id="MobiDB-lite"/>
    </source>
</evidence>
<feature type="compositionally biased region" description="Polar residues" evidence="1">
    <location>
        <begin position="285"/>
        <end position="294"/>
    </location>
</feature>
<gene>
    <name evidence="3" type="primary">LOC113213354</name>
</gene>
<feature type="region of interest" description="Disordered" evidence="1">
    <location>
        <begin position="1"/>
        <end position="52"/>
    </location>
</feature>
<dbReference type="OrthoDB" id="8192658at2759"/>
<accession>A0A6J1TBN4</accession>
<protein>
    <submittedName>
        <fullName evidence="3">Uncharacterized protein LOC113213354</fullName>
    </submittedName>
</protein>
<feature type="compositionally biased region" description="Polar residues" evidence="1">
    <location>
        <begin position="8"/>
        <end position="17"/>
    </location>
</feature>
<dbReference type="KEGG" id="foc:113213354"/>
<feature type="compositionally biased region" description="Polar residues" evidence="1">
    <location>
        <begin position="643"/>
        <end position="660"/>
    </location>
</feature>
<feature type="region of interest" description="Disordered" evidence="1">
    <location>
        <begin position="219"/>
        <end position="426"/>
    </location>
</feature>
<feature type="region of interest" description="Disordered" evidence="1">
    <location>
        <begin position="546"/>
        <end position="620"/>
    </location>
</feature>
<feature type="compositionally biased region" description="Basic and acidic residues" evidence="1">
    <location>
        <begin position="345"/>
        <end position="354"/>
    </location>
</feature>
<feature type="region of interest" description="Disordered" evidence="1">
    <location>
        <begin position="635"/>
        <end position="718"/>
    </location>
</feature>
<feature type="compositionally biased region" description="Basic and acidic residues" evidence="1">
    <location>
        <begin position="585"/>
        <end position="606"/>
    </location>
</feature>
<dbReference type="RefSeq" id="XP_026288186.1">
    <property type="nucleotide sequence ID" value="XM_026432401.2"/>
</dbReference>
<feature type="compositionally biased region" description="Low complexity" evidence="1">
    <location>
        <begin position="397"/>
        <end position="411"/>
    </location>
</feature>
<feature type="compositionally biased region" description="Polar residues" evidence="1">
    <location>
        <begin position="313"/>
        <end position="326"/>
    </location>
</feature>
<organism evidence="2 3">
    <name type="scientific">Frankliniella occidentalis</name>
    <name type="common">Western flower thrips</name>
    <name type="synonym">Euthrips occidentalis</name>
    <dbReference type="NCBI Taxonomy" id="133901"/>
    <lineage>
        <taxon>Eukaryota</taxon>
        <taxon>Metazoa</taxon>
        <taxon>Ecdysozoa</taxon>
        <taxon>Arthropoda</taxon>
        <taxon>Hexapoda</taxon>
        <taxon>Insecta</taxon>
        <taxon>Pterygota</taxon>
        <taxon>Neoptera</taxon>
        <taxon>Paraneoptera</taxon>
        <taxon>Thysanoptera</taxon>
        <taxon>Terebrantia</taxon>
        <taxon>Thripoidea</taxon>
        <taxon>Thripidae</taxon>
        <taxon>Frankliniella</taxon>
    </lineage>
</organism>
<dbReference type="Proteomes" id="UP000504606">
    <property type="component" value="Unplaced"/>
</dbReference>
<feature type="compositionally biased region" description="Polar residues" evidence="1">
    <location>
        <begin position="865"/>
        <end position="880"/>
    </location>
</feature>
<feature type="compositionally biased region" description="Low complexity" evidence="1">
    <location>
        <begin position="690"/>
        <end position="703"/>
    </location>
</feature>
<feature type="compositionally biased region" description="Polar residues" evidence="1">
    <location>
        <begin position="386"/>
        <end position="396"/>
    </location>
</feature>
<reference evidence="3" key="1">
    <citation type="submission" date="2025-08" db="UniProtKB">
        <authorList>
            <consortium name="RefSeq"/>
        </authorList>
    </citation>
    <scope>IDENTIFICATION</scope>
    <source>
        <tissue evidence="3">Whole organism</tissue>
    </source>
</reference>
<feature type="region of interest" description="Disordered" evidence="1">
    <location>
        <begin position="174"/>
        <end position="196"/>
    </location>
</feature>
<evidence type="ECO:0000313" key="2">
    <source>
        <dbReference type="Proteomes" id="UP000504606"/>
    </source>
</evidence>
<feature type="compositionally biased region" description="Basic and acidic residues" evidence="1">
    <location>
        <begin position="818"/>
        <end position="829"/>
    </location>
</feature>
<feature type="region of interest" description="Disordered" evidence="1">
    <location>
        <begin position="797"/>
        <end position="841"/>
    </location>
</feature>
<sequence length="1098" mass="118922">MDIDSVEHQYTSSSQRAPSPDLFSSDDEESYRADVVSKSSSPSTSLVNPLVEKKDSMLELESARLQRLMSLLQGVPPPPSVTIPQINLNEVLQKLEENYEKLSGSSSKEPVHSLWKPTSSLEGVIKTEWPSIKEVVYHDMHFNTCTASEDIEHISMKLTERFIGAETSTWCNAVTSQPSSAKKRQRRSLGNASPGCRLSHLARRRQTFSSANIAQLSSVAGSGTAGGAPLPGSSRSAPRRRLMNGGNAGQRCIMVEIKKTDKNKRVKTNSKGAQSKIPPPESAPKPTSQPQVPIQGTKRALFQSPEEHKHAPSLSNQPSVTENQAQRSKRALWPSDGEQSVLNDNGKRTLDKSDSSNSQRAKMHCSDDRAPYSRLTRSLTFPVGHNSGTSKASAVGSSNSHLNNSNDNSKSSSRRASDQGPSDGNMKIELSELHKRKLFWAITSALRSHNINRNHPAFTQLSSTLAYHYIEIRSNMDGPPPASTSEHMLTVVSSKAAEVIQAEKMEKSENLGGNKVQKKEERSNRELFRDATASLNVRRSLCVPLSTTNQHSEDKPKATKRVPSARKSLSFDAIDPKASSGVTGNEDHVENGDSKYQLDGKGKDSNWRGNGENVPLSSAKRVSRSLFLSPKDEIKTAKKDASEQTSAAENQSSSVTTNDTGADIIDCRSEENKKSSEVCDVDEKPQQAGSELSSIPSVSAASSTLEADNEASRTSEATNISEQTYSNDAQNHTACPDHNIPLKDNVMLDKTNVTSSSSANPQADLGNTDSSECLPTRVLRDTRERILRACYVQPMRRTRKSLSLSKRELRSSSSDSIEQDHANNTHPQDRAAAPTPAETYTSSITTSALNMEPTVVLSPLKFPSPSVSAESNNTSKSTFGSPPFIPDNTSPAHSPFLGFPSKDDHNSSGGGADGTDSTVKVPDGSSEEGNLSESTCAKLEMEEKVITPLLEAGVLESSVCVGSGSSQSTDADLTFRGRIESLKPSTFSENAINLELGMNLSANLLNMDENKEKSPVLEKWAERASRSAQKSSLEFLAEGTNDVTSDDSAALVKPTENTAEESMVPWDESQMEAVSQCSTNVFEKFCSIFGPSSHQGNA</sequence>
<dbReference type="CTD" id="37723"/>
<keyword evidence="2" id="KW-1185">Reference proteome</keyword>
<proteinExistence type="predicted"/>
<feature type="region of interest" description="Disordered" evidence="1">
    <location>
        <begin position="864"/>
        <end position="933"/>
    </location>
</feature>
<evidence type="ECO:0000313" key="3">
    <source>
        <dbReference type="RefSeq" id="XP_026288186.1"/>
    </source>
</evidence>
<name>A0A6J1TBN4_FRAOC</name>
<feature type="compositionally biased region" description="Basic and acidic residues" evidence="1">
    <location>
        <begin position="665"/>
        <end position="685"/>
    </location>
</feature>
<feature type="compositionally biased region" description="Low complexity" evidence="1">
    <location>
        <begin position="36"/>
        <end position="50"/>
    </location>
</feature>
<dbReference type="AlphaFoldDB" id="A0A6J1TBN4"/>
<dbReference type="GeneID" id="113213354"/>